<organism evidence="2 3">
    <name type="scientific">Arcicella rosea</name>
    <dbReference type="NCBI Taxonomy" id="502909"/>
    <lineage>
        <taxon>Bacteria</taxon>
        <taxon>Pseudomonadati</taxon>
        <taxon>Bacteroidota</taxon>
        <taxon>Cytophagia</taxon>
        <taxon>Cytophagales</taxon>
        <taxon>Flectobacillaceae</taxon>
        <taxon>Arcicella</taxon>
    </lineage>
</organism>
<dbReference type="Pfam" id="PF00534">
    <property type="entry name" value="Glycos_transf_1"/>
    <property type="match status" value="1"/>
</dbReference>
<dbReference type="Gene3D" id="3.40.50.2000">
    <property type="entry name" value="Glycogen Phosphorylase B"/>
    <property type="match status" value="2"/>
</dbReference>
<name>A0A841EFA9_9BACT</name>
<evidence type="ECO:0000313" key="3">
    <source>
        <dbReference type="Proteomes" id="UP000524404"/>
    </source>
</evidence>
<dbReference type="PANTHER" id="PTHR45947">
    <property type="entry name" value="SULFOQUINOVOSYL TRANSFERASE SQD2"/>
    <property type="match status" value="1"/>
</dbReference>
<proteinExistence type="predicted"/>
<dbReference type="AlphaFoldDB" id="A0A841EFA9"/>
<dbReference type="Proteomes" id="UP000524404">
    <property type="component" value="Unassembled WGS sequence"/>
</dbReference>
<dbReference type="GO" id="GO:0016757">
    <property type="term" value="F:glycosyltransferase activity"/>
    <property type="evidence" value="ECO:0007669"/>
    <property type="project" value="InterPro"/>
</dbReference>
<protein>
    <submittedName>
        <fullName evidence="2">Glycosyltransferase involved in cell wall biosynthesis</fullName>
    </submittedName>
</protein>
<accession>A0A841EFA9</accession>
<keyword evidence="2" id="KW-0808">Transferase</keyword>
<reference evidence="2 3" key="1">
    <citation type="submission" date="2020-08" db="EMBL/GenBank/DDBJ databases">
        <title>Functional genomics of gut bacteria from endangered species of beetles.</title>
        <authorList>
            <person name="Carlos-Shanley C."/>
        </authorList>
    </citation>
    <scope>NUCLEOTIDE SEQUENCE [LARGE SCALE GENOMIC DNA]</scope>
    <source>
        <strain evidence="2 3">S00070</strain>
    </source>
</reference>
<gene>
    <name evidence="2" type="ORF">HNP25_000611</name>
</gene>
<sequence length="410" mass="46153">MKILFTFGGLPHYYNLVLNRLNRIEGQEIVVIAPKSGGKTVGSGVHQTLDGIEFKVHFLEEYKTLWGKPFFKNFIETIEAERPDVIVTIWPYILAFVYNPMLLWKIRSMGIKLILKEIPFNIPKFKEALDFYANGGVASETMQTNLKPDSLAFKLKYTLLKYSYKRAFNLVDAHVDYTEEAYEVFGSYGVPKEKIFVIYNSPDTDLILADKAKIEGVNTVLPENPLRLLHVGRLVKWKRVDMLIEVFSKLLVQFPTAELVVVGTGPEEQNLKQQAISLGIEKQVIFTGGVYKMTELGQYFNASLVYVLAGMGGLSINDAMCFDKPVVCAVADGTEKKLVRDGYNGFIFEDGNADDLFKKLAVLLSDPAKTRQMGLNSGQIIRDEVNIHVVIKNYQRAFESCRSSAVSNQG</sequence>
<dbReference type="CDD" id="cd03801">
    <property type="entry name" value="GT4_PimA-like"/>
    <property type="match status" value="1"/>
</dbReference>
<comment type="caution">
    <text evidence="2">The sequence shown here is derived from an EMBL/GenBank/DDBJ whole genome shotgun (WGS) entry which is preliminary data.</text>
</comment>
<feature type="domain" description="Glycosyl transferase family 1" evidence="1">
    <location>
        <begin position="220"/>
        <end position="375"/>
    </location>
</feature>
<dbReference type="SUPFAM" id="SSF53756">
    <property type="entry name" value="UDP-Glycosyltransferase/glycogen phosphorylase"/>
    <property type="match status" value="1"/>
</dbReference>
<evidence type="ECO:0000313" key="2">
    <source>
        <dbReference type="EMBL" id="MBB6001962.1"/>
    </source>
</evidence>
<keyword evidence="3" id="KW-1185">Reference proteome</keyword>
<dbReference type="RefSeq" id="WP_184130049.1">
    <property type="nucleotide sequence ID" value="NZ_JACHKT010000003.1"/>
</dbReference>
<evidence type="ECO:0000259" key="1">
    <source>
        <dbReference type="Pfam" id="PF00534"/>
    </source>
</evidence>
<dbReference type="InterPro" id="IPR050194">
    <property type="entry name" value="Glycosyltransferase_grp1"/>
</dbReference>
<dbReference type="InterPro" id="IPR001296">
    <property type="entry name" value="Glyco_trans_1"/>
</dbReference>
<dbReference type="PANTHER" id="PTHR45947:SF3">
    <property type="entry name" value="SULFOQUINOVOSYL TRANSFERASE SQD2"/>
    <property type="match status" value="1"/>
</dbReference>
<dbReference type="EMBL" id="JACHKT010000003">
    <property type="protein sequence ID" value="MBB6001962.1"/>
    <property type="molecule type" value="Genomic_DNA"/>
</dbReference>